<evidence type="ECO:0000313" key="2">
    <source>
        <dbReference type="EMBL" id="OFV66445.1"/>
    </source>
</evidence>
<sequence>MGAVINNSQFTESQAGDVKAGYITYGGENHRREKN</sequence>
<evidence type="ECO:0000313" key="3">
    <source>
        <dbReference type="Proteomes" id="UP000185779"/>
    </source>
</evidence>
<proteinExistence type="predicted"/>
<evidence type="ECO:0000256" key="1">
    <source>
        <dbReference type="SAM" id="MobiDB-lite"/>
    </source>
</evidence>
<dbReference type="STRING" id="1839936.SBU_000412"/>
<name>A0A1F2P5M5_9EURY</name>
<reference evidence="2" key="1">
    <citation type="submission" date="2016-05" db="EMBL/GenBank/DDBJ databases">
        <title>Microbial consortia oxidize butane by reversing methanogenesis.</title>
        <authorList>
            <person name="Laso-Perez R."/>
            <person name="Richter M."/>
            <person name="Wegener G."/>
            <person name="Musat F."/>
        </authorList>
    </citation>
    <scope>NUCLEOTIDE SEQUENCE [LARGE SCALE GENOMIC DNA]</scope>
    <source>
        <strain evidence="2">BOX1</strain>
    </source>
</reference>
<dbReference type="EMBL" id="LYOR01000002">
    <property type="protein sequence ID" value="OFV66445.1"/>
    <property type="molecule type" value="Genomic_DNA"/>
</dbReference>
<gene>
    <name evidence="2" type="ORF">SBU_000412</name>
</gene>
<organism evidence="2 3">
    <name type="scientific">Candidatus Syntropharchaeum butanivorans</name>
    <dbReference type="NCBI Taxonomy" id="1839936"/>
    <lineage>
        <taxon>Archaea</taxon>
        <taxon>Methanobacteriati</taxon>
        <taxon>Methanobacteriota</taxon>
        <taxon>Stenosarchaea group</taxon>
        <taxon>Methanomicrobia</taxon>
        <taxon>Methanosarcinales</taxon>
        <taxon>ANME-2 cluster</taxon>
        <taxon>Candidatus Syntropharchaeum</taxon>
    </lineage>
</organism>
<feature type="region of interest" description="Disordered" evidence="1">
    <location>
        <begin position="16"/>
        <end position="35"/>
    </location>
</feature>
<comment type="caution">
    <text evidence="2">The sequence shown here is derived from an EMBL/GenBank/DDBJ whole genome shotgun (WGS) entry which is preliminary data.</text>
</comment>
<dbReference type="Proteomes" id="UP000185779">
    <property type="component" value="Unassembled WGS sequence"/>
</dbReference>
<dbReference type="AlphaFoldDB" id="A0A1F2P5M5"/>
<accession>A0A1F2P5M5</accession>
<keyword evidence="3" id="KW-1185">Reference proteome</keyword>
<protein>
    <submittedName>
        <fullName evidence="2">Uncharacterized protein</fullName>
    </submittedName>
</protein>